<evidence type="ECO:0000256" key="6">
    <source>
        <dbReference type="SAM" id="MobiDB-lite"/>
    </source>
</evidence>
<feature type="region of interest" description="Disordered" evidence="6">
    <location>
        <begin position="162"/>
        <end position="182"/>
    </location>
</feature>
<feature type="compositionally biased region" description="Basic residues" evidence="6">
    <location>
        <begin position="166"/>
        <end position="176"/>
    </location>
</feature>
<keyword evidence="3 5" id="KW-0238">DNA-binding</keyword>
<evidence type="ECO:0000256" key="4">
    <source>
        <dbReference type="ARBA" id="ARBA00023172"/>
    </source>
</evidence>
<proteinExistence type="inferred from homology"/>
<comment type="similarity">
    <text evidence="1">Belongs to the 'phage' integrase family.</text>
</comment>
<protein>
    <submittedName>
        <fullName evidence="9">Multidrug DMT transporter permease</fullName>
    </submittedName>
</protein>
<dbReference type="SUPFAM" id="SSF56349">
    <property type="entry name" value="DNA breaking-rejoining enzymes"/>
    <property type="match status" value="1"/>
</dbReference>
<dbReference type="Pfam" id="PF14659">
    <property type="entry name" value="Phage_int_SAM_3"/>
    <property type="match status" value="1"/>
</dbReference>
<evidence type="ECO:0000313" key="9">
    <source>
        <dbReference type="EMBL" id="NRN70487.1"/>
    </source>
</evidence>
<evidence type="ECO:0000259" key="7">
    <source>
        <dbReference type="PROSITE" id="PS51898"/>
    </source>
</evidence>
<keyword evidence="2" id="KW-0229">DNA integration</keyword>
<dbReference type="InterPro" id="IPR013762">
    <property type="entry name" value="Integrase-like_cat_sf"/>
</dbReference>
<evidence type="ECO:0000256" key="5">
    <source>
        <dbReference type="PROSITE-ProRule" id="PRU01248"/>
    </source>
</evidence>
<organism evidence="9 10">
    <name type="scientific">Kibdelosporangium persicum</name>
    <dbReference type="NCBI Taxonomy" id="2698649"/>
    <lineage>
        <taxon>Bacteria</taxon>
        <taxon>Bacillati</taxon>
        <taxon>Actinomycetota</taxon>
        <taxon>Actinomycetes</taxon>
        <taxon>Pseudonocardiales</taxon>
        <taxon>Pseudonocardiaceae</taxon>
        <taxon>Kibdelosporangium</taxon>
    </lineage>
</organism>
<dbReference type="InterPro" id="IPR004107">
    <property type="entry name" value="Integrase_SAM-like_N"/>
</dbReference>
<comment type="caution">
    <text evidence="9">The sequence shown here is derived from an EMBL/GenBank/DDBJ whole genome shotgun (WGS) entry which is preliminary data.</text>
</comment>
<dbReference type="Pfam" id="PF00589">
    <property type="entry name" value="Phage_integrase"/>
    <property type="match status" value="1"/>
</dbReference>
<feature type="domain" description="Tyr recombinase" evidence="7">
    <location>
        <begin position="179"/>
        <end position="383"/>
    </location>
</feature>
<gene>
    <name evidence="9" type="ORF">GC106_77580</name>
</gene>
<dbReference type="InterPro" id="IPR010998">
    <property type="entry name" value="Integrase_recombinase_N"/>
</dbReference>
<dbReference type="InterPro" id="IPR011010">
    <property type="entry name" value="DNA_brk_join_enz"/>
</dbReference>
<evidence type="ECO:0000256" key="1">
    <source>
        <dbReference type="ARBA" id="ARBA00008857"/>
    </source>
</evidence>
<dbReference type="EMBL" id="JAAATY010000039">
    <property type="protein sequence ID" value="NRN70487.1"/>
    <property type="molecule type" value="Genomic_DNA"/>
</dbReference>
<dbReference type="Gene3D" id="1.10.443.10">
    <property type="entry name" value="Intergrase catalytic core"/>
    <property type="match status" value="1"/>
</dbReference>
<dbReference type="PANTHER" id="PTHR30629">
    <property type="entry name" value="PROPHAGE INTEGRASE"/>
    <property type="match status" value="1"/>
</dbReference>
<dbReference type="InterPro" id="IPR002104">
    <property type="entry name" value="Integrase_catalytic"/>
</dbReference>
<keyword evidence="10" id="KW-1185">Reference proteome</keyword>
<dbReference type="InterPro" id="IPR044068">
    <property type="entry name" value="CB"/>
</dbReference>
<feature type="domain" description="Core-binding (CB)" evidence="8">
    <location>
        <begin position="75"/>
        <end position="155"/>
    </location>
</feature>
<keyword evidence="4" id="KW-0233">DNA recombination</keyword>
<dbReference type="PROSITE" id="PS51898">
    <property type="entry name" value="TYR_RECOMBINASE"/>
    <property type="match status" value="1"/>
</dbReference>
<sequence length="424" mass="47158">MSVNPRTTQAARKEFDDGLRRETRENSWRVRYPKEGGGFGTITGFTSKTAAEAAAQNIEADQRRGTFIDPDAGKLSLAEWSVTWFDALDVADTTAAQYRSLARNHILPRWGTTPLDAISSLAVHTWAKKLRADGYAVSTVTTITKIMSMMLADAADERLLPANPIRPRRRGKRRHQPQTERAWATPEQTLAVAAQAAALVGDWAAVLMITAAWTGARWGELTGLQRINTHLDDGTIVVDPEIGALHEVNGRLQLGPPKTAESARTITLPSFLIDLLRSHLDSHDHPHVFVTAEHELLRRSNFARRAMRPAADGNHHRPRAQIRVQPVVPGLVFHGFRHSHKTWMIADGIPEVAQARRLGHRIPDKIQHIYSHVAPEIETRLITALQHRWTTALTSLTTTHHQTNDTTTFLALPTADMPDLRATA</sequence>
<dbReference type="InterPro" id="IPR050808">
    <property type="entry name" value="Phage_Integrase"/>
</dbReference>
<feature type="compositionally biased region" description="Polar residues" evidence="6">
    <location>
        <begin position="1"/>
        <end position="10"/>
    </location>
</feature>
<dbReference type="Proteomes" id="UP000763557">
    <property type="component" value="Unassembled WGS sequence"/>
</dbReference>
<dbReference type="Gene3D" id="1.10.150.130">
    <property type="match status" value="1"/>
</dbReference>
<dbReference type="RefSeq" id="WP_246367984.1">
    <property type="nucleotide sequence ID" value="NZ_JAAATY010000039.1"/>
</dbReference>
<feature type="region of interest" description="Disordered" evidence="6">
    <location>
        <begin position="1"/>
        <end position="20"/>
    </location>
</feature>
<dbReference type="PROSITE" id="PS51900">
    <property type="entry name" value="CB"/>
    <property type="match status" value="1"/>
</dbReference>
<accession>A0ABX2FHY9</accession>
<reference evidence="9 10" key="1">
    <citation type="submission" date="2020-01" db="EMBL/GenBank/DDBJ databases">
        <title>Kibdelosporangium persica a novel Actinomycetes from a hot desert in Iran.</title>
        <authorList>
            <person name="Safaei N."/>
            <person name="Zaburannyi N."/>
            <person name="Mueller R."/>
            <person name="Wink J."/>
        </authorList>
    </citation>
    <scope>NUCLEOTIDE SEQUENCE [LARGE SCALE GENOMIC DNA]</scope>
    <source>
        <strain evidence="9 10">4NS15</strain>
    </source>
</reference>
<evidence type="ECO:0000256" key="2">
    <source>
        <dbReference type="ARBA" id="ARBA00022908"/>
    </source>
</evidence>
<evidence type="ECO:0000259" key="8">
    <source>
        <dbReference type="PROSITE" id="PS51900"/>
    </source>
</evidence>
<dbReference type="PANTHER" id="PTHR30629:SF2">
    <property type="entry name" value="PROPHAGE INTEGRASE INTS-RELATED"/>
    <property type="match status" value="1"/>
</dbReference>
<evidence type="ECO:0000256" key="3">
    <source>
        <dbReference type="ARBA" id="ARBA00023125"/>
    </source>
</evidence>
<evidence type="ECO:0000313" key="10">
    <source>
        <dbReference type="Proteomes" id="UP000763557"/>
    </source>
</evidence>
<feature type="compositionally biased region" description="Basic and acidic residues" evidence="6">
    <location>
        <begin position="11"/>
        <end position="20"/>
    </location>
</feature>
<name>A0ABX2FHY9_9PSEU</name>